<feature type="region of interest" description="Disordered" evidence="2">
    <location>
        <begin position="212"/>
        <end position="291"/>
    </location>
</feature>
<feature type="region of interest" description="Disordered" evidence="2">
    <location>
        <begin position="733"/>
        <end position="776"/>
    </location>
</feature>
<feature type="transmembrane region" description="Helical" evidence="3">
    <location>
        <begin position="970"/>
        <end position="993"/>
    </location>
</feature>
<dbReference type="GeneTree" id="ENSGT01100000263598"/>
<name>A0A3P8NHZ6_ASTCA</name>
<feature type="compositionally biased region" description="Polar residues" evidence="2">
    <location>
        <begin position="632"/>
        <end position="661"/>
    </location>
</feature>
<feature type="region of interest" description="Disordered" evidence="2">
    <location>
        <begin position="146"/>
        <end position="183"/>
    </location>
</feature>
<evidence type="ECO:0000259" key="5">
    <source>
        <dbReference type="PROSITE" id="PS50026"/>
    </source>
</evidence>
<feature type="compositionally biased region" description="Pro residues" evidence="2">
    <location>
        <begin position="662"/>
        <end position="678"/>
    </location>
</feature>
<evidence type="ECO:0000313" key="6">
    <source>
        <dbReference type="Ensembl" id="ENSACLP00000004238.1"/>
    </source>
</evidence>
<feature type="domain" description="EGF-like" evidence="5">
    <location>
        <begin position="922"/>
        <end position="962"/>
    </location>
</feature>
<dbReference type="AlphaFoldDB" id="A0A3P8NHZ6"/>
<feature type="chain" id="PRO_5018010100" description="EGF-like domain-containing protein" evidence="4">
    <location>
        <begin position="20"/>
        <end position="1162"/>
    </location>
</feature>
<feature type="signal peptide" evidence="4">
    <location>
        <begin position="1"/>
        <end position="19"/>
    </location>
</feature>
<dbReference type="Bgee" id="ENSACLG00000002863">
    <property type="expression patterns" value="Expressed in ovary and 6 other cell types or tissues"/>
</dbReference>
<feature type="compositionally biased region" description="Polar residues" evidence="2">
    <location>
        <begin position="166"/>
        <end position="178"/>
    </location>
</feature>
<keyword evidence="4" id="KW-0732">Signal</keyword>
<organism evidence="6 7">
    <name type="scientific">Astatotilapia calliptera</name>
    <name type="common">Eastern happy</name>
    <name type="synonym">Chromis callipterus</name>
    <dbReference type="NCBI Taxonomy" id="8154"/>
    <lineage>
        <taxon>Eukaryota</taxon>
        <taxon>Metazoa</taxon>
        <taxon>Chordata</taxon>
        <taxon>Craniata</taxon>
        <taxon>Vertebrata</taxon>
        <taxon>Euteleostomi</taxon>
        <taxon>Actinopterygii</taxon>
        <taxon>Neopterygii</taxon>
        <taxon>Teleostei</taxon>
        <taxon>Neoteleostei</taxon>
        <taxon>Acanthomorphata</taxon>
        <taxon>Ovalentaria</taxon>
        <taxon>Cichlomorphae</taxon>
        <taxon>Cichliformes</taxon>
        <taxon>Cichlidae</taxon>
        <taxon>African cichlids</taxon>
        <taxon>Pseudocrenilabrinae</taxon>
        <taxon>Haplochromini</taxon>
        <taxon>Astatotilapia</taxon>
    </lineage>
</organism>
<feature type="compositionally biased region" description="Low complexity" evidence="2">
    <location>
        <begin position="733"/>
        <end position="751"/>
    </location>
</feature>
<feature type="compositionally biased region" description="Polar residues" evidence="2">
    <location>
        <begin position="679"/>
        <end position="688"/>
    </location>
</feature>
<feature type="region of interest" description="Disordered" evidence="2">
    <location>
        <begin position="602"/>
        <end position="688"/>
    </location>
</feature>
<dbReference type="InterPro" id="IPR000742">
    <property type="entry name" value="EGF"/>
</dbReference>
<feature type="compositionally biased region" description="Basic and acidic residues" evidence="2">
    <location>
        <begin position="232"/>
        <end position="245"/>
    </location>
</feature>
<dbReference type="OMA" id="NIIDAHP"/>
<keyword evidence="3" id="KW-0812">Transmembrane</keyword>
<protein>
    <recommendedName>
        <fullName evidence="5">EGF-like domain-containing protein</fullName>
    </recommendedName>
</protein>
<evidence type="ECO:0000256" key="1">
    <source>
        <dbReference type="PROSITE-ProRule" id="PRU00076"/>
    </source>
</evidence>
<comment type="caution">
    <text evidence="1">Lacks conserved residue(s) required for the propagation of feature annotation.</text>
</comment>
<feature type="region of interest" description="Disordered" evidence="2">
    <location>
        <begin position="320"/>
        <end position="392"/>
    </location>
</feature>
<feature type="compositionally biased region" description="Basic and acidic residues" evidence="2">
    <location>
        <begin position="146"/>
        <end position="161"/>
    </location>
</feature>
<reference evidence="6" key="2">
    <citation type="submission" date="2025-08" db="UniProtKB">
        <authorList>
            <consortium name="Ensembl"/>
        </authorList>
    </citation>
    <scope>IDENTIFICATION</scope>
</reference>
<dbReference type="OrthoDB" id="10055523at2759"/>
<keyword evidence="1" id="KW-0245">EGF-like domain</keyword>
<feature type="compositionally biased region" description="Polar residues" evidence="2">
    <location>
        <begin position="371"/>
        <end position="385"/>
    </location>
</feature>
<dbReference type="Proteomes" id="UP000265100">
    <property type="component" value="Chromosome 6"/>
</dbReference>
<feature type="compositionally biased region" description="Polar residues" evidence="2">
    <location>
        <begin position="333"/>
        <end position="342"/>
    </location>
</feature>
<reference evidence="6" key="1">
    <citation type="submission" date="2018-05" db="EMBL/GenBank/DDBJ databases">
        <authorList>
            <person name="Datahose"/>
        </authorList>
    </citation>
    <scope>NUCLEOTIDE SEQUENCE</scope>
</reference>
<evidence type="ECO:0000313" key="7">
    <source>
        <dbReference type="Proteomes" id="UP000265100"/>
    </source>
</evidence>
<dbReference type="STRING" id="8154.ENSACLP00000004238"/>
<feature type="compositionally biased region" description="Polar residues" evidence="2">
    <location>
        <begin position="752"/>
        <end position="774"/>
    </location>
</feature>
<reference evidence="6" key="3">
    <citation type="submission" date="2025-09" db="UniProtKB">
        <authorList>
            <consortium name="Ensembl"/>
        </authorList>
    </citation>
    <scope>IDENTIFICATION</scope>
</reference>
<evidence type="ECO:0000256" key="4">
    <source>
        <dbReference type="SAM" id="SignalP"/>
    </source>
</evidence>
<evidence type="ECO:0000256" key="2">
    <source>
        <dbReference type="SAM" id="MobiDB-lite"/>
    </source>
</evidence>
<feature type="compositionally biased region" description="Polar residues" evidence="2">
    <location>
        <begin position="495"/>
        <end position="521"/>
    </location>
</feature>
<proteinExistence type="predicted"/>
<keyword evidence="7" id="KW-1185">Reference proteome</keyword>
<feature type="compositionally biased region" description="Polar residues" evidence="2">
    <location>
        <begin position="279"/>
        <end position="291"/>
    </location>
</feature>
<keyword evidence="3" id="KW-0472">Membrane</keyword>
<feature type="region of interest" description="Disordered" evidence="2">
    <location>
        <begin position="495"/>
        <end position="531"/>
    </location>
</feature>
<accession>A0A3P8NHZ6</accession>
<feature type="compositionally biased region" description="Low complexity" evidence="2">
    <location>
        <begin position="608"/>
        <end position="627"/>
    </location>
</feature>
<gene>
    <name evidence="6" type="primary">KIAA1549L</name>
</gene>
<feature type="region of interest" description="Disordered" evidence="2">
    <location>
        <begin position="415"/>
        <end position="435"/>
    </location>
</feature>
<dbReference type="PROSITE" id="PS50026">
    <property type="entry name" value="EGF_3"/>
    <property type="match status" value="1"/>
</dbReference>
<sequence length="1162" mass="126079">MQLHACLLLFIVTTDKALASSYHHCGGNVSLDQKSSGHINLTLAGLFTNSSSLDLMILQSNKTSQVSVCTWVIDIPLGRQVLLKLVWLENGSSISVRCVWKEEDRALVSGGEALLSGCDKNKAALTWTGAGRSLNAVQLAYYVQEDERNSSEDHSTQHPDLDPTQWFPTGTSFTNSPPVDQEVTRGMKEGRDHTYDGLERSFAPLSVSSASSLDQGLLNPTSPQQGLPVAGRSDRETLPLPEEKPNNGAETSGAAHLTDGPMAARNTTHPYFQHGLSAGPNTSTPSNPTEKSLQTLMALTEETASSSALMLDKAIQDTSVQTSKNTGKDVATQMDQRVSSASVPLRTSAPAELSSSRTGHTGITAHGVGVSGTSGDEQPHSWRSQRSTDRHNSDLTFAVTSDPLKSSIKTLQDDFSAQTHTEPTASSSSSEVYSGTHSFNTHFTELNNVVSTVEADPVHPNISQINSFVSVAAAQTVTSELPDKFEQTEMTLPFSSRSLTDSPQSTESPTHSAYTSSLFTQTDKETQTAVESARGNIIDAHPTRNTIPSPPGITKAYSWTSGFTDSSSTPGAALTVGGVTQNSAITGTTGVTYTLHPAHTLLRDDSPTDSTAVAVSSSTTSTESSTALYTLHTHSTFPDSSHPALTSSVSQTTDHTVSKATPSPPQMSPPTHNHPPPQTSTNMSPTRNQSQPLIITTTAHTPLLSTVTLDYGHGAGEEQVEKYKFWQWSSSSTTTRTPTSGLPQQPPQQTTMHPSQEPSSALTSTPARSSTNSPKFYIVPDQPAAIRVESVELLLQIVVEEPMLASNVNLENDTTTWMKPYLQKAPGFSRLLGVWSSGRAVQSLLEFKTSRALEWLSITEPTSLLERTGLAQAVRNKRTFRTSRITNITVGGLQGDICDWLLQCSAGYKCVSQPGTANYSCSSVCHFDYCHHHGICTHHPHQLPVCRCLAGDDFWFMGERCDVRMTRARLIGACLAILLIIVTVIIILAFVAVRRYRAILIQAKVDQTRSSYRRFNHFDELSGRFWLRSWAGSADSLDNPAFTRSDELLHLRALDRPCCYHDDTLSLASTCPSHGTRINTIYPHSSQYGWRGSEMSMGDGVLDSGKASDLSVCSWPVEPIHWTPFPLLQQLASHRTPTVRVSRPRSYCEGMELVDMGKSWTA</sequence>
<evidence type="ECO:0000256" key="3">
    <source>
        <dbReference type="SAM" id="Phobius"/>
    </source>
</evidence>
<dbReference type="Ensembl" id="ENSACLT00000004325.2">
    <property type="protein sequence ID" value="ENSACLP00000004238.1"/>
    <property type="gene ID" value="ENSACLG00000002863.2"/>
</dbReference>
<keyword evidence="3" id="KW-1133">Transmembrane helix</keyword>